<keyword evidence="4 6" id="KW-0378">Hydrolase</keyword>
<dbReference type="STRING" id="36842.SAMN02194393_04453"/>
<comment type="similarity">
    <text evidence="2 6">Belongs to the metallo-dependent hydrolases superfamily. DHOase family. Class I DHOase subfamily.</text>
</comment>
<dbReference type="InterPro" id="IPR011059">
    <property type="entry name" value="Metal-dep_hydrolase_composite"/>
</dbReference>
<dbReference type="UniPathway" id="UPA00070">
    <property type="reaction ID" value="UER00117"/>
</dbReference>
<dbReference type="Proteomes" id="UP000190285">
    <property type="component" value="Unassembled WGS sequence"/>
</dbReference>
<feature type="binding site" evidence="6">
    <location>
        <position position="152"/>
    </location>
    <ligand>
        <name>Zn(2+)</name>
        <dbReference type="ChEBI" id="CHEBI:29105"/>
        <label>1</label>
    </ligand>
</feature>
<dbReference type="InterPro" id="IPR002195">
    <property type="entry name" value="Dihydroorotase_CS"/>
</dbReference>
<evidence type="ECO:0000256" key="3">
    <source>
        <dbReference type="ARBA" id="ARBA00022723"/>
    </source>
</evidence>
<feature type="binding site" evidence="6">
    <location>
        <position position="60"/>
    </location>
    <ligand>
        <name>Zn(2+)</name>
        <dbReference type="ChEBI" id="CHEBI:29105"/>
        <label>1</label>
    </ligand>
</feature>
<dbReference type="AlphaFoldDB" id="A0A1T5MC52"/>
<dbReference type="PROSITE" id="PS00483">
    <property type="entry name" value="DIHYDROOROTASE_2"/>
    <property type="match status" value="1"/>
</dbReference>
<keyword evidence="5 6" id="KW-0665">Pyrimidine biosynthesis</keyword>
<feature type="binding site" evidence="6">
    <location>
        <begin position="62"/>
        <end position="64"/>
    </location>
    <ligand>
        <name>substrate</name>
    </ligand>
</feature>
<keyword evidence="3 6" id="KW-0479">Metal-binding</keyword>
<feature type="domain" description="Amidohydrolase-related" evidence="7">
    <location>
        <begin position="51"/>
        <end position="421"/>
    </location>
</feature>
<dbReference type="EC" id="3.5.2.3" evidence="6"/>
<dbReference type="InterPro" id="IPR004722">
    <property type="entry name" value="DHOase"/>
</dbReference>
<organism evidence="8 9">
    <name type="scientific">Maledivibacter halophilus</name>
    <dbReference type="NCBI Taxonomy" id="36842"/>
    <lineage>
        <taxon>Bacteria</taxon>
        <taxon>Bacillati</taxon>
        <taxon>Bacillota</taxon>
        <taxon>Clostridia</taxon>
        <taxon>Peptostreptococcales</taxon>
        <taxon>Caminicellaceae</taxon>
        <taxon>Maledivibacter</taxon>
    </lineage>
</organism>
<dbReference type="HAMAP" id="MF_00220_B">
    <property type="entry name" value="PyrC_classI_B"/>
    <property type="match status" value="1"/>
</dbReference>
<feature type="binding site" evidence="6">
    <location>
        <position position="94"/>
    </location>
    <ligand>
        <name>substrate</name>
    </ligand>
</feature>
<dbReference type="InterPro" id="IPR006680">
    <property type="entry name" value="Amidohydro-rel"/>
</dbReference>
<dbReference type="CDD" id="cd01317">
    <property type="entry name" value="DHOase_IIa"/>
    <property type="match status" value="1"/>
</dbReference>
<dbReference type="GO" id="GO:0006145">
    <property type="term" value="P:purine nucleobase catabolic process"/>
    <property type="evidence" value="ECO:0007669"/>
    <property type="project" value="TreeGrafter"/>
</dbReference>
<evidence type="ECO:0000256" key="6">
    <source>
        <dbReference type="HAMAP-Rule" id="MF_00220"/>
    </source>
</evidence>
<sequence>MELIIKGGTIVNPKTGTNEILDILIRDDIIIDIKKNINVKGKKIINAKGMIITPGFIDMHVHLREPGFEYKETIKTGTEAAVAGGFTTVACMPNTKPAIHSKEIVELIKDKADKEGKAEVLVIGSITKDLKGDELSKIDEMHESGIIAISDDGKTPMKKEIMIQGFKKAKEFNIPLISHCEDHNLSKGGSINEGKASKRTKINGIPSAAEYLIVERDIQLCDKLDSKLHIAHVSTKESVDLLRRAKRRGINVTSEAAPHHFILTDDIIASDNTYTKVNPPIRSKEDVDEVIKGILDGTIDVIATDHAPHDEDSKSTSYDKAAFGITGLETSFPLCYTYLVLKNKIPFIKLIEMMTIKPAEIIGIDRGSLEVGKKADITILDLNREYIIDSNEFYSKGKNTPFNGYKVKGKPVCTIVKGKIVYKEDTIECL</sequence>
<evidence type="ECO:0000313" key="9">
    <source>
        <dbReference type="Proteomes" id="UP000190285"/>
    </source>
</evidence>
<dbReference type="OrthoDB" id="9765462at2"/>
<feature type="binding site" evidence="6">
    <location>
        <position position="305"/>
    </location>
    <ligand>
        <name>Zn(2+)</name>
        <dbReference type="ChEBI" id="CHEBI:29105"/>
        <label>1</label>
    </ligand>
</feature>
<evidence type="ECO:0000313" key="8">
    <source>
        <dbReference type="EMBL" id="SKC85821.1"/>
    </source>
</evidence>
<dbReference type="RefSeq" id="WP_079494791.1">
    <property type="nucleotide sequence ID" value="NZ_FUZT01000013.1"/>
</dbReference>
<dbReference type="Pfam" id="PF01979">
    <property type="entry name" value="Amidohydro_1"/>
    <property type="match status" value="1"/>
</dbReference>
<keyword evidence="9" id="KW-1185">Reference proteome</keyword>
<dbReference type="EMBL" id="FUZT01000013">
    <property type="protein sequence ID" value="SKC85821.1"/>
    <property type="molecule type" value="Genomic_DNA"/>
</dbReference>
<dbReference type="GO" id="GO:0008270">
    <property type="term" value="F:zinc ion binding"/>
    <property type="evidence" value="ECO:0007669"/>
    <property type="project" value="UniProtKB-UniRule"/>
</dbReference>
<gene>
    <name evidence="6" type="primary">pyrC</name>
    <name evidence="8" type="ORF">SAMN02194393_04453</name>
</gene>
<evidence type="ECO:0000256" key="5">
    <source>
        <dbReference type="ARBA" id="ARBA00022975"/>
    </source>
</evidence>
<dbReference type="SUPFAM" id="SSF51556">
    <property type="entry name" value="Metallo-dependent hydrolases"/>
    <property type="match status" value="1"/>
</dbReference>
<feature type="binding site" evidence="6">
    <location>
        <begin position="323"/>
        <end position="324"/>
    </location>
    <ligand>
        <name>substrate</name>
    </ligand>
</feature>
<dbReference type="Gene3D" id="3.20.20.140">
    <property type="entry name" value="Metal-dependent hydrolases"/>
    <property type="match status" value="1"/>
</dbReference>
<reference evidence="9" key="1">
    <citation type="submission" date="2017-02" db="EMBL/GenBank/DDBJ databases">
        <authorList>
            <person name="Varghese N."/>
            <person name="Submissions S."/>
        </authorList>
    </citation>
    <scope>NUCLEOTIDE SEQUENCE [LARGE SCALE GENOMIC DNA]</scope>
    <source>
        <strain evidence="9">M1</strain>
    </source>
</reference>
<comment type="cofactor">
    <cofactor evidence="6">
        <name>Zn(2+)</name>
        <dbReference type="ChEBI" id="CHEBI:29105"/>
    </cofactor>
    <text evidence="6">Binds 2 Zn(2+) ions per subunit.</text>
</comment>
<feature type="binding site" evidence="6">
    <location>
        <position position="232"/>
    </location>
    <ligand>
        <name>Zn(2+)</name>
        <dbReference type="ChEBI" id="CHEBI:29105"/>
        <label>2</label>
    </ligand>
</feature>
<evidence type="ECO:0000256" key="1">
    <source>
        <dbReference type="ARBA" id="ARBA00002368"/>
    </source>
</evidence>
<feature type="active site" evidence="6">
    <location>
        <position position="305"/>
    </location>
</feature>
<dbReference type="InterPro" id="IPR050138">
    <property type="entry name" value="DHOase/Allantoinase_Hydrolase"/>
</dbReference>
<protein>
    <recommendedName>
        <fullName evidence="6">Dihydroorotase</fullName>
        <shortName evidence="6">DHOase</shortName>
        <ecNumber evidence="6">3.5.2.3</ecNumber>
    </recommendedName>
</protein>
<evidence type="ECO:0000259" key="7">
    <source>
        <dbReference type="Pfam" id="PF01979"/>
    </source>
</evidence>
<dbReference type="SUPFAM" id="SSF51338">
    <property type="entry name" value="Composite domain of metallo-dependent hydrolases"/>
    <property type="match status" value="1"/>
</dbReference>
<feature type="binding site" evidence="6">
    <location>
        <position position="309"/>
    </location>
    <ligand>
        <name>substrate</name>
    </ligand>
</feature>
<dbReference type="GO" id="GO:0044205">
    <property type="term" value="P:'de novo' UMP biosynthetic process"/>
    <property type="evidence" value="ECO:0007669"/>
    <property type="project" value="UniProtKB-UniRule"/>
</dbReference>
<keyword evidence="6" id="KW-0862">Zinc</keyword>
<feature type="binding site" evidence="6">
    <location>
        <position position="278"/>
    </location>
    <ligand>
        <name>substrate</name>
    </ligand>
</feature>
<name>A0A1T5MC52_9FIRM</name>
<evidence type="ECO:0000256" key="2">
    <source>
        <dbReference type="ARBA" id="ARBA00010286"/>
    </source>
</evidence>
<comment type="function">
    <text evidence="1 6">Catalyzes the reversible cyclization of carbamoyl aspartate to dihydroorotate.</text>
</comment>
<dbReference type="NCBIfam" id="TIGR00857">
    <property type="entry name" value="pyrC_multi"/>
    <property type="match status" value="1"/>
</dbReference>
<dbReference type="PANTHER" id="PTHR43668">
    <property type="entry name" value="ALLANTOINASE"/>
    <property type="match status" value="1"/>
</dbReference>
<dbReference type="Gene3D" id="2.30.40.10">
    <property type="entry name" value="Urease, subunit C, domain 1"/>
    <property type="match status" value="1"/>
</dbReference>
<feature type="binding site" evidence="6">
    <location>
        <position position="179"/>
    </location>
    <ligand>
        <name>Zn(2+)</name>
        <dbReference type="ChEBI" id="CHEBI:29105"/>
        <label>2</label>
    </ligand>
</feature>
<dbReference type="GO" id="GO:0004038">
    <property type="term" value="F:allantoinase activity"/>
    <property type="evidence" value="ECO:0007669"/>
    <property type="project" value="TreeGrafter"/>
</dbReference>
<proteinExistence type="inferred from homology"/>
<comment type="catalytic activity">
    <reaction evidence="6">
        <text>(S)-dihydroorotate + H2O = N-carbamoyl-L-aspartate + H(+)</text>
        <dbReference type="Rhea" id="RHEA:24296"/>
        <dbReference type="ChEBI" id="CHEBI:15377"/>
        <dbReference type="ChEBI" id="CHEBI:15378"/>
        <dbReference type="ChEBI" id="CHEBI:30864"/>
        <dbReference type="ChEBI" id="CHEBI:32814"/>
        <dbReference type="EC" id="3.5.2.3"/>
    </reaction>
</comment>
<dbReference type="GO" id="GO:0004151">
    <property type="term" value="F:dihydroorotase activity"/>
    <property type="evidence" value="ECO:0007669"/>
    <property type="project" value="UniProtKB-UniRule"/>
</dbReference>
<feature type="binding site" evidence="6">
    <location>
        <position position="62"/>
    </location>
    <ligand>
        <name>Zn(2+)</name>
        <dbReference type="ChEBI" id="CHEBI:29105"/>
        <label>1</label>
    </ligand>
</feature>
<comment type="pathway">
    <text evidence="6">Pyrimidine metabolism; UMP biosynthesis via de novo pathway; (S)-dihydroorotate from bicarbonate: step 3/3.</text>
</comment>
<dbReference type="InterPro" id="IPR032466">
    <property type="entry name" value="Metal_Hydrolase"/>
</dbReference>
<dbReference type="GO" id="GO:0005737">
    <property type="term" value="C:cytoplasm"/>
    <property type="evidence" value="ECO:0007669"/>
    <property type="project" value="TreeGrafter"/>
</dbReference>
<feature type="binding site" evidence="6">
    <location>
        <position position="152"/>
    </location>
    <ligand>
        <name>Zn(2+)</name>
        <dbReference type="ChEBI" id="CHEBI:29105"/>
        <label>2</label>
    </ligand>
</feature>
<evidence type="ECO:0000256" key="4">
    <source>
        <dbReference type="ARBA" id="ARBA00022801"/>
    </source>
</evidence>
<accession>A0A1T5MC52</accession>
<dbReference type="PROSITE" id="PS00482">
    <property type="entry name" value="DIHYDROOROTASE_1"/>
    <property type="match status" value="1"/>
</dbReference>
<dbReference type="PANTHER" id="PTHR43668:SF2">
    <property type="entry name" value="ALLANTOINASE"/>
    <property type="match status" value="1"/>
</dbReference>